<feature type="signal peptide" evidence="1">
    <location>
        <begin position="1"/>
        <end position="31"/>
    </location>
</feature>
<evidence type="ECO:0000256" key="1">
    <source>
        <dbReference type="SAM" id="SignalP"/>
    </source>
</evidence>
<evidence type="ECO:0000259" key="2">
    <source>
        <dbReference type="Pfam" id="PF08341"/>
    </source>
</evidence>
<dbReference type="Proteomes" id="UP001070238">
    <property type="component" value="Unassembled WGS sequence"/>
</dbReference>
<feature type="non-terminal residue" evidence="3">
    <location>
        <position position="232"/>
    </location>
</feature>
<evidence type="ECO:0000313" key="3">
    <source>
        <dbReference type="EMBL" id="MCX7539115.1"/>
    </source>
</evidence>
<name>A0A9Q4CE20_9CORY</name>
<reference evidence="3" key="1">
    <citation type="submission" date="2022-11" db="EMBL/GenBank/DDBJ databases">
        <title>Corynebacterium sp. isolated from Penguins.</title>
        <authorList>
            <person name="Sedlar K."/>
            <person name="Svec P."/>
        </authorList>
    </citation>
    <scope>NUCLEOTIDE SEQUENCE</scope>
    <source>
        <strain evidence="3">P5875</strain>
    </source>
</reference>
<comment type="caution">
    <text evidence="3">The sequence shown here is derived from an EMBL/GenBank/DDBJ whole genome shotgun (WGS) entry which is preliminary data.</text>
</comment>
<evidence type="ECO:0000313" key="4">
    <source>
        <dbReference type="Proteomes" id="UP001070238"/>
    </source>
</evidence>
<gene>
    <name evidence="3" type="ORF">OS123_11320</name>
</gene>
<sequence length="232" mass="24764">MTRQLSRAGAVLCAIFLIATALVVAPATARADEGGGWKVGTVAKNVNSDAVKFQAFNGSFETATYCVDPGYTLPPLQRNGGAPYEYMGLSYSEIPATLGRTDSTTLRRVALASAYGYSAKHKSLFFGEKAKKYSGVSEESAQVATQLAIWLLTNDQSSAASSADYTEQLKTAKRVTGDPNVGTYAQDIVDAVEEAFSSGKVPTNIVISFFLVPGEGTKIMRPSVNVYKQNFI</sequence>
<organism evidence="3 4">
    <name type="scientific">Corynebacterium antarcticum</name>
    <dbReference type="NCBI Taxonomy" id="2800405"/>
    <lineage>
        <taxon>Bacteria</taxon>
        <taxon>Bacillati</taxon>
        <taxon>Actinomycetota</taxon>
        <taxon>Actinomycetes</taxon>
        <taxon>Mycobacteriales</taxon>
        <taxon>Corynebacteriaceae</taxon>
        <taxon>Corynebacterium</taxon>
    </lineage>
</organism>
<feature type="domain" description="Thioester" evidence="2">
    <location>
        <begin position="64"/>
        <end position="176"/>
    </location>
</feature>
<accession>A0A9Q4CE20</accession>
<dbReference type="AlphaFoldDB" id="A0A9Q4CE20"/>
<feature type="chain" id="PRO_5040261798" evidence="1">
    <location>
        <begin position="32"/>
        <end position="232"/>
    </location>
</feature>
<dbReference type="InterPro" id="IPR013552">
    <property type="entry name" value="Thioester_dom"/>
</dbReference>
<proteinExistence type="predicted"/>
<keyword evidence="1" id="KW-0732">Signal</keyword>
<dbReference type="RefSeq" id="WP_248702969.1">
    <property type="nucleotide sequence ID" value="NZ_JAENIP020000008.1"/>
</dbReference>
<protein>
    <submittedName>
        <fullName evidence="3">Thioester domain-containing protein</fullName>
    </submittedName>
</protein>
<dbReference type="Pfam" id="PF08341">
    <property type="entry name" value="TED"/>
    <property type="match status" value="1"/>
</dbReference>
<dbReference type="EMBL" id="JAPMKX010000009">
    <property type="protein sequence ID" value="MCX7539115.1"/>
    <property type="molecule type" value="Genomic_DNA"/>
</dbReference>